<evidence type="ECO:0000256" key="1">
    <source>
        <dbReference type="SAM" id="MobiDB-lite"/>
    </source>
</evidence>
<feature type="region of interest" description="Disordered" evidence="1">
    <location>
        <begin position="459"/>
        <end position="482"/>
    </location>
</feature>
<dbReference type="EMBL" id="CP044543">
    <property type="protein sequence ID" value="QFI74834.1"/>
    <property type="molecule type" value="Genomic_DNA"/>
</dbReference>
<accession>A0A5P6PA99</accession>
<feature type="compositionally biased region" description="Polar residues" evidence="1">
    <location>
        <begin position="465"/>
        <end position="482"/>
    </location>
</feature>
<dbReference type="OrthoDB" id="237412at2"/>
<sequence length="482" mass="52600">MQLATSNRTSLISTSRPGIVALSFALLLSGCAAFSPDAGMSGVADVVSNTIRKDVIAVRSVEDGERADALVTQLLRRTLSVESAVQIALLNNRGLQAAYNELALAEADAIEQSLPPNPTFSLSRISGDGGFEFERQVVGDILALATLPFRSEIARRRFHEAQLRAALETLRLAADVRRAYYQAVGSSELAALLSDTKTTAETIAQLAEKLGQTGGLNKLDQAREQVFYAEITADLATARQQATSARERLARLLGVWGGQVDFKLPKALPALPRSPKSLPNIEVEAVGRRVDLQMARIELDLLAKALNLTEATRFVTLLDLAGISRKTKEPEGTPFRQRGFDLQLQIPIFDGGEVRVRQSAESYNIALNRLTEKAVNVRSEARDAYRVYRSTYDIAGHYQREVVPLRNIISDEAQLRYGSMQIDVFALLAEAKLRIAAQRASIDARRDFWLAHSDLRSAVDGGGRSENQPESRPSTNSLASGG</sequence>
<reference evidence="4" key="1">
    <citation type="submission" date="2019-10" db="EMBL/GenBank/DDBJ databases">
        <title>Complete Genome Sequence of Bradyrhizobium betae type strain PL7HG1T.</title>
        <authorList>
            <person name="Bromfield E.S.P."/>
            <person name="Cloutier S."/>
        </authorList>
    </citation>
    <scope>NUCLEOTIDE SEQUENCE [LARGE SCALE GENOMIC DNA]</scope>
    <source>
        <strain evidence="4">PL7HG1</strain>
    </source>
</reference>
<feature type="chain" id="PRO_5025003000" evidence="2">
    <location>
        <begin position="33"/>
        <end position="482"/>
    </location>
</feature>
<dbReference type="AlphaFoldDB" id="A0A5P6PA99"/>
<dbReference type="PANTHER" id="PTHR30203:SF24">
    <property type="entry name" value="BLR4935 PROTEIN"/>
    <property type="match status" value="1"/>
</dbReference>
<gene>
    <name evidence="3" type="ORF">F8237_21945</name>
</gene>
<proteinExistence type="predicted"/>
<dbReference type="InterPro" id="IPR010131">
    <property type="entry name" value="MdtP/NodT-like"/>
</dbReference>
<dbReference type="RefSeq" id="WP_151647819.1">
    <property type="nucleotide sequence ID" value="NZ_CP044543.1"/>
</dbReference>
<feature type="signal peptide" evidence="2">
    <location>
        <begin position="1"/>
        <end position="32"/>
    </location>
</feature>
<dbReference type="SUPFAM" id="SSF56954">
    <property type="entry name" value="Outer membrane efflux proteins (OEP)"/>
    <property type="match status" value="1"/>
</dbReference>
<name>A0A5P6PA99_9BRAD</name>
<protein>
    <submittedName>
        <fullName evidence="3">TolC family protein</fullName>
    </submittedName>
</protein>
<organism evidence="3 4">
    <name type="scientific">Bradyrhizobium betae</name>
    <dbReference type="NCBI Taxonomy" id="244734"/>
    <lineage>
        <taxon>Bacteria</taxon>
        <taxon>Pseudomonadati</taxon>
        <taxon>Pseudomonadota</taxon>
        <taxon>Alphaproteobacteria</taxon>
        <taxon>Hyphomicrobiales</taxon>
        <taxon>Nitrobacteraceae</taxon>
        <taxon>Bradyrhizobium</taxon>
    </lineage>
</organism>
<dbReference type="Proteomes" id="UP000325641">
    <property type="component" value="Chromosome"/>
</dbReference>
<dbReference type="KEGG" id="bbet:F8237_21945"/>
<evidence type="ECO:0000313" key="3">
    <source>
        <dbReference type="EMBL" id="QFI74834.1"/>
    </source>
</evidence>
<evidence type="ECO:0000313" key="4">
    <source>
        <dbReference type="Proteomes" id="UP000325641"/>
    </source>
</evidence>
<dbReference type="GO" id="GO:0015562">
    <property type="term" value="F:efflux transmembrane transporter activity"/>
    <property type="evidence" value="ECO:0007669"/>
    <property type="project" value="InterPro"/>
</dbReference>
<keyword evidence="2" id="KW-0732">Signal</keyword>
<dbReference type="Gene3D" id="1.20.1600.10">
    <property type="entry name" value="Outer membrane efflux proteins (OEP)"/>
    <property type="match status" value="1"/>
</dbReference>
<dbReference type="PANTHER" id="PTHR30203">
    <property type="entry name" value="OUTER MEMBRANE CATION EFFLUX PROTEIN"/>
    <property type="match status" value="1"/>
</dbReference>
<evidence type="ECO:0000256" key="2">
    <source>
        <dbReference type="SAM" id="SignalP"/>
    </source>
</evidence>